<keyword evidence="2" id="KW-1185">Reference proteome</keyword>
<dbReference type="Proteomes" id="UP000000238">
    <property type="component" value="Chromosome"/>
</dbReference>
<protein>
    <submittedName>
        <fullName evidence="1">Uncharacterized protein conserved in bacteria</fullName>
    </submittedName>
</protein>
<organism evidence="1 2">
    <name type="scientific">Hahella chejuensis (strain KCTC 2396)</name>
    <dbReference type="NCBI Taxonomy" id="349521"/>
    <lineage>
        <taxon>Bacteria</taxon>
        <taxon>Pseudomonadati</taxon>
        <taxon>Pseudomonadota</taxon>
        <taxon>Gammaproteobacteria</taxon>
        <taxon>Oceanospirillales</taxon>
        <taxon>Hahellaceae</taxon>
        <taxon>Hahella</taxon>
    </lineage>
</organism>
<dbReference type="EMBL" id="CP000155">
    <property type="protein sequence ID" value="ABC29338.1"/>
    <property type="molecule type" value="Genomic_DNA"/>
</dbReference>
<proteinExistence type="predicted"/>
<dbReference type="HOGENOM" id="CLU_115811_2_1_6"/>
<sequence>MPNLIKNAAVIADDWAVLDKADAPAEQIVPTGKVIIPLSTWLAQKEQLQTREPAQTGLWLDSDEEPDAISADLEHFNVIAVNFPKFADGRGYSIARILREQLHYTGELRAIGDVLMDQLFYMKRCGFDAFAVRADRDAEKALAGLADFTVTYQASVDQPDPLFRRRMH</sequence>
<dbReference type="InterPro" id="IPR008318">
    <property type="entry name" value="UCP030820"/>
</dbReference>
<evidence type="ECO:0000313" key="2">
    <source>
        <dbReference type="Proteomes" id="UP000000238"/>
    </source>
</evidence>
<name>Q2SJ36_HAHCH</name>
<dbReference type="RefSeq" id="WP_011396407.1">
    <property type="nucleotide sequence ID" value="NC_007645.1"/>
</dbReference>
<evidence type="ECO:0000313" key="1">
    <source>
        <dbReference type="EMBL" id="ABC29338.1"/>
    </source>
</evidence>
<dbReference type="KEGG" id="hch:HCH_02537"/>
<accession>Q2SJ36</accession>
<dbReference type="STRING" id="349521.HCH_02537"/>
<dbReference type="OrthoDB" id="9800421at2"/>
<gene>
    <name evidence="1" type="ordered locus">HCH_02537</name>
</gene>
<dbReference type="AlphaFoldDB" id="Q2SJ36"/>
<dbReference type="PIRSF" id="PIRSF030820">
    <property type="entry name" value="UCP030820"/>
    <property type="match status" value="1"/>
</dbReference>
<dbReference type="Pfam" id="PF06073">
    <property type="entry name" value="DUF934"/>
    <property type="match status" value="1"/>
</dbReference>
<dbReference type="eggNOG" id="COG3749">
    <property type="taxonomic scope" value="Bacteria"/>
</dbReference>
<reference evidence="1 2" key="1">
    <citation type="journal article" date="2005" name="Nucleic Acids Res.">
        <title>Genomic blueprint of Hahella chejuensis, a marine microbe producing an algicidal agent.</title>
        <authorList>
            <person name="Jeong H."/>
            <person name="Yim J.H."/>
            <person name="Lee C."/>
            <person name="Choi S.-H."/>
            <person name="Park Y.K."/>
            <person name="Yoon S.H."/>
            <person name="Hur C.-G."/>
            <person name="Kang H.-Y."/>
            <person name="Kim D."/>
            <person name="Lee H.H."/>
            <person name="Park K.H."/>
            <person name="Park S.-H."/>
            <person name="Park H.-S."/>
            <person name="Lee H.K."/>
            <person name="Oh T.K."/>
            <person name="Kim J.F."/>
        </authorList>
    </citation>
    <scope>NUCLEOTIDE SEQUENCE [LARGE SCALE GENOMIC DNA]</scope>
    <source>
        <strain evidence="1 2">KCTC 2396</strain>
    </source>
</reference>